<dbReference type="PANTHER" id="PTHR30536:SF5">
    <property type="entry name" value="ALTRONATE DEHYDRATASE"/>
    <property type="match status" value="1"/>
</dbReference>
<accession>A0A9D2E2L4</accession>
<keyword evidence="1" id="KW-0456">Lyase</keyword>
<keyword evidence="3" id="KW-0378">Hydrolase</keyword>
<sequence length="100" mass="11204">MDLKLALKVSDKDNVATIFADGIVDGTEVEIRDKRGDSEKVNVIGDVPFGHKIAVRDIHKGELIMKYGEEIGIATKEIKKGEYVHIHNLDSMRGRGDWKE</sequence>
<dbReference type="InterPro" id="IPR052172">
    <property type="entry name" value="UxaA_altronate/galactarate_dh"/>
</dbReference>
<dbReference type="GO" id="GO:0016829">
    <property type="term" value="F:lyase activity"/>
    <property type="evidence" value="ECO:0007669"/>
    <property type="project" value="UniProtKB-KW"/>
</dbReference>
<evidence type="ECO:0000313" key="4">
    <source>
        <dbReference type="Proteomes" id="UP000824035"/>
    </source>
</evidence>
<dbReference type="Gene3D" id="2.30.130.110">
    <property type="match status" value="1"/>
</dbReference>
<dbReference type="CDD" id="cd11613">
    <property type="entry name" value="SAF_AH_GD"/>
    <property type="match status" value="1"/>
</dbReference>
<dbReference type="SMART" id="SM00858">
    <property type="entry name" value="SAF"/>
    <property type="match status" value="1"/>
</dbReference>
<dbReference type="InterPro" id="IPR044144">
    <property type="entry name" value="SAF_UxaA/GarD"/>
</dbReference>
<dbReference type="PANTHER" id="PTHR30536">
    <property type="entry name" value="ALTRONATE/GALACTARATE DEHYDRATASE"/>
    <property type="match status" value="1"/>
</dbReference>
<reference evidence="3" key="2">
    <citation type="submission" date="2021-04" db="EMBL/GenBank/DDBJ databases">
        <authorList>
            <person name="Gilroy R."/>
        </authorList>
    </citation>
    <scope>NUCLEOTIDE SEQUENCE</scope>
    <source>
        <strain evidence="3">ChiGjej4B4-18154</strain>
    </source>
</reference>
<dbReference type="EMBL" id="DXBV01000015">
    <property type="protein sequence ID" value="HIZ29849.1"/>
    <property type="molecule type" value="Genomic_DNA"/>
</dbReference>
<dbReference type="GO" id="GO:0016787">
    <property type="term" value="F:hydrolase activity"/>
    <property type="evidence" value="ECO:0007669"/>
    <property type="project" value="UniProtKB-KW"/>
</dbReference>
<dbReference type="RefSeq" id="WP_394968407.1">
    <property type="nucleotide sequence ID" value="NZ_CALXHM010000019.1"/>
</dbReference>
<dbReference type="Proteomes" id="UP000824035">
    <property type="component" value="Unassembled WGS sequence"/>
</dbReference>
<comment type="caution">
    <text evidence="3">The sequence shown here is derived from an EMBL/GenBank/DDBJ whole genome shotgun (WGS) entry which is preliminary data.</text>
</comment>
<evidence type="ECO:0000313" key="3">
    <source>
        <dbReference type="EMBL" id="HIZ29849.1"/>
    </source>
</evidence>
<protein>
    <submittedName>
        <fullName evidence="3">UxaA family hydrolase</fullName>
    </submittedName>
</protein>
<dbReference type="InterPro" id="IPR013974">
    <property type="entry name" value="SAF"/>
</dbReference>
<dbReference type="AlphaFoldDB" id="A0A9D2E2L4"/>
<name>A0A9D2E2L4_9FIRM</name>
<dbReference type="GO" id="GO:0019698">
    <property type="term" value="P:D-galacturonate catabolic process"/>
    <property type="evidence" value="ECO:0007669"/>
    <property type="project" value="TreeGrafter"/>
</dbReference>
<reference evidence="3" key="1">
    <citation type="journal article" date="2021" name="PeerJ">
        <title>Extensive microbial diversity within the chicken gut microbiome revealed by metagenomics and culture.</title>
        <authorList>
            <person name="Gilroy R."/>
            <person name="Ravi A."/>
            <person name="Getino M."/>
            <person name="Pursley I."/>
            <person name="Horton D.L."/>
            <person name="Alikhan N.F."/>
            <person name="Baker D."/>
            <person name="Gharbi K."/>
            <person name="Hall N."/>
            <person name="Watson M."/>
            <person name="Adriaenssens E.M."/>
            <person name="Foster-Nyarko E."/>
            <person name="Jarju S."/>
            <person name="Secka A."/>
            <person name="Antonio M."/>
            <person name="Oren A."/>
            <person name="Chaudhuri R.R."/>
            <person name="La Ragione R."/>
            <person name="Hildebrand F."/>
            <person name="Pallen M.J."/>
        </authorList>
    </citation>
    <scope>NUCLEOTIDE SEQUENCE</scope>
    <source>
        <strain evidence="3">ChiGjej4B4-18154</strain>
    </source>
</reference>
<organism evidence="3 4">
    <name type="scientific">Candidatus Allofournierella merdipullorum</name>
    <dbReference type="NCBI Taxonomy" id="2838595"/>
    <lineage>
        <taxon>Bacteria</taxon>
        <taxon>Bacillati</taxon>
        <taxon>Bacillota</taxon>
        <taxon>Clostridia</taxon>
        <taxon>Eubacteriales</taxon>
        <taxon>Oscillospiraceae</taxon>
        <taxon>Allofournierella</taxon>
    </lineage>
</organism>
<proteinExistence type="predicted"/>
<gene>
    <name evidence="3" type="ORF">H9813_01255</name>
</gene>
<evidence type="ECO:0000259" key="2">
    <source>
        <dbReference type="SMART" id="SM00858"/>
    </source>
</evidence>
<evidence type="ECO:0000256" key="1">
    <source>
        <dbReference type="ARBA" id="ARBA00023239"/>
    </source>
</evidence>
<feature type="domain" description="SAF" evidence="2">
    <location>
        <begin position="13"/>
        <end position="90"/>
    </location>
</feature>